<evidence type="ECO:0000313" key="21">
    <source>
        <dbReference type="Proteomes" id="UP000719412"/>
    </source>
</evidence>
<dbReference type="Pfam" id="PF16656">
    <property type="entry name" value="Pur_ac_phosph_N"/>
    <property type="match status" value="1"/>
</dbReference>
<evidence type="ECO:0000256" key="16">
    <source>
        <dbReference type="RuleBase" id="RU363127"/>
    </source>
</evidence>
<evidence type="ECO:0000256" key="7">
    <source>
        <dbReference type="ARBA" id="ARBA00022989"/>
    </source>
</evidence>
<sequence length="606" mass="69930">MWPVFLVLVLKIGVVYNQIFWYQPEQIHLAYGDTVDEVVVTWSTFNDTTESIVEYGIGGFVLTAKGSSRLFVDGGEAMHSQYIHTVRLGNLTYNSRYVYHCGSSQGWSDAFWFKTPPETNWQPHLVIFGDMGNENAQSLARIQEEAQRGLYDAVLHVGDFAYDMDSENAGVGDAFMRQIQSVAAYLPYMTCPGNHEEKYNFSNYKERFSMPGGTDSPMFSINVGPMHIISISTELYYFLNYGLKQLVFQYEWLEDDLAKANLPENREKQPWIVVMGHRPMYCSNSNADDCTHHETLTRVGLPFLHLFGLEKLLYDYAVDLEIWAHEHSYERLWPIYDYQVYNGSREQPYVNPGAPVHIVTGSAGCKEGREDFNATRPPWSAFISRDYGYTRLKAYNESHLYLEQVSDDKQGAVIDWFWIVKDKHEPYQFSKMDWAKEPRWKRHRGVEQRNTALKWFRDTLIPNKDKGIVYFMDDDNTYNVKVFDEMAKIKKVGVWPVGLVGGLNAESPILDEKTGKVKGYRSGWKPNRPFAIDMAGFAINLELILTKTEAWFSYKMEKGFQESEFLSYFITKDELEPLADNCTKVYVWHTRAENPAVKGTIPGLEV</sequence>
<dbReference type="Pfam" id="PF14008">
    <property type="entry name" value="Metallophos_C"/>
    <property type="match status" value="1"/>
</dbReference>
<dbReference type="InterPro" id="IPR029044">
    <property type="entry name" value="Nucleotide-diphossugar_trans"/>
</dbReference>
<evidence type="ECO:0000256" key="8">
    <source>
        <dbReference type="ARBA" id="ARBA00023136"/>
    </source>
</evidence>
<comment type="catalytic activity">
    <reaction evidence="10 16">
        <text>3-O-(beta-D-galactosyl-(1-&gt;3)-beta-D-galactosyl-(1-&gt;4)-beta-D-xylosyl)-L-seryl-[protein] + UDP-alpha-D-glucuronate = 3-O-(beta-D-GlcA-(1-&gt;3)-beta-D-Gal-(1-&gt;3)-beta-D-Gal-(1-&gt;4)-beta-D-Xyl)-L-seryl-[protein] + UDP + H(+)</text>
        <dbReference type="Rhea" id="RHEA:24168"/>
        <dbReference type="Rhea" id="RHEA-COMP:12571"/>
        <dbReference type="Rhea" id="RHEA-COMP:12573"/>
        <dbReference type="ChEBI" id="CHEBI:15378"/>
        <dbReference type="ChEBI" id="CHEBI:58052"/>
        <dbReference type="ChEBI" id="CHEBI:58223"/>
        <dbReference type="ChEBI" id="CHEBI:132090"/>
        <dbReference type="ChEBI" id="CHEBI:132093"/>
        <dbReference type="EC" id="2.4.1.135"/>
    </reaction>
</comment>
<comment type="caution">
    <text evidence="20">The sequence shown here is derived from an EMBL/GenBank/DDBJ whole genome shotgun (WGS) entry which is preliminary data.</text>
</comment>
<evidence type="ECO:0000256" key="13">
    <source>
        <dbReference type="PIRSR" id="PIRSR605027-4"/>
    </source>
</evidence>
<dbReference type="Pfam" id="PF03360">
    <property type="entry name" value="Glyco_transf_43"/>
    <property type="match status" value="1"/>
</dbReference>
<proteinExistence type="inferred from homology"/>
<feature type="chain" id="PRO_5035342559" description="Multifunctional fusion protein" evidence="15">
    <location>
        <begin position="18"/>
        <end position="606"/>
    </location>
</feature>
<feature type="active site" description="Proton donor/acceptor" evidence="11">
    <location>
        <position position="562"/>
    </location>
</feature>
<evidence type="ECO:0000256" key="14">
    <source>
        <dbReference type="PIRSR" id="PIRSR605027-6"/>
    </source>
</evidence>
<feature type="site" description="Interaction with galactose moiety of substrate glycoprotein" evidence="13">
    <location>
        <position position="506"/>
    </location>
</feature>
<dbReference type="InterPro" id="IPR041792">
    <property type="entry name" value="MPP_PAP"/>
</dbReference>
<keyword evidence="12 16" id="KW-0479">Metal-binding</keyword>
<feature type="binding site" evidence="12">
    <location>
        <position position="475"/>
    </location>
    <ligand>
        <name>Mn(2+)</name>
        <dbReference type="ChEBI" id="CHEBI:29035"/>
    </ligand>
</feature>
<dbReference type="UniPathway" id="UPA00378"/>
<keyword evidence="16" id="KW-0333">Golgi apparatus</keyword>
<dbReference type="EMBL" id="JABDTM020026584">
    <property type="protein sequence ID" value="KAH0811743.1"/>
    <property type="molecule type" value="Genomic_DNA"/>
</dbReference>
<dbReference type="CDD" id="cd00839">
    <property type="entry name" value="MPP_PAPs"/>
    <property type="match status" value="1"/>
</dbReference>
<comment type="cofactor">
    <cofactor evidence="12 16">
        <name>Mn(2+)</name>
        <dbReference type="ChEBI" id="CHEBI:29035"/>
    </cofactor>
</comment>
<evidence type="ECO:0000259" key="17">
    <source>
        <dbReference type="Pfam" id="PF00149"/>
    </source>
</evidence>
<keyword evidence="12 16" id="KW-0464">Manganese</keyword>
<evidence type="ECO:0000256" key="5">
    <source>
        <dbReference type="ARBA" id="ARBA00022729"/>
    </source>
</evidence>
<reference evidence="20" key="1">
    <citation type="journal article" date="2020" name="J Insects Food Feed">
        <title>The yellow mealworm (Tenebrio molitor) genome: a resource for the emerging insects as food and feed industry.</title>
        <authorList>
            <person name="Eriksson T."/>
            <person name="Andere A."/>
            <person name="Kelstrup H."/>
            <person name="Emery V."/>
            <person name="Picard C."/>
        </authorList>
    </citation>
    <scope>NUCLEOTIDE SEQUENCE</scope>
    <source>
        <strain evidence="20">Stoneville</strain>
        <tissue evidence="20">Whole head</tissue>
    </source>
</reference>
<keyword evidence="15" id="KW-0378">Hydrolase</keyword>
<keyword evidence="6 16" id="KW-0735">Signal-anchor</keyword>
<dbReference type="GO" id="GO:0046872">
    <property type="term" value="F:metal ion binding"/>
    <property type="evidence" value="ECO:0007669"/>
    <property type="project" value="UniProtKB-KW"/>
</dbReference>
<dbReference type="AlphaFoldDB" id="A0A8J6HDL0"/>
<evidence type="ECO:0000256" key="15">
    <source>
        <dbReference type="RuleBase" id="RU361203"/>
    </source>
</evidence>
<keyword evidence="7" id="KW-1133">Transmembrane helix</keyword>
<gene>
    <name evidence="20" type="ORF">GEV33_011047</name>
</gene>
<protein>
    <recommendedName>
        <fullName evidence="15 16">Multifunctional fusion protein</fullName>
    </recommendedName>
    <domain>
        <recommendedName>
            <fullName evidence="15">Purple acid phosphatase</fullName>
            <ecNumber evidence="15">3.1.3.2</ecNumber>
        </recommendedName>
    </domain>
    <domain>
        <recommendedName>
            <fullName evidence="16">Galactosylgalactosylxylosylprotein 3-beta-glucuronosyltransferase</fullName>
            <ecNumber evidence="16">2.4.1.135</ecNumber>
        </recommendedName>
    </domain>
</protein>
<feature type="signal peptide" evidence="15">
    <location>
        <begin position="1"/>
        <end position="17"/>
    </location>
</feature>
<dbReference type="PANTHER" id="PTHR45867">
    <property type="entry name" value="PURPLE ACID PHOSPHATASE"/>
    <property type="match status" value="1"/>
</dbReference>
<dbReference type="GO" id="GO:0003993">
    <property type="term" value="F:acid phosphatase activity"/>
    <property type="evidence" value="ECO:0007669"/>
    <property type="project" value="UniProtKB-EC"/>
</dbReference>
<name>A0A8J6HDL0_TENMO</name>
<evidence type="ECO:0000256" key="10">
    <source>
        <dbReference type="ARBA" id="ARBA00047979"/>
    </source>
</evidence>
<dbReference type="InterPro" id="IPR025733">
    <property type="entry name" value="PAPs_C"/>
</dbReference>
<dbReference type="EC" id="2.4.1.135" evidence="16"/>
<dbReference type="InterPro" id="IPR015914">
    <property type="entry name" value="PAPs_N"/>
</dbReference>
<dbReference type="SUPFAM" id="SSF53448">
    <property type="entry name" value="Nucleotide-diphospho-sugar transferases"/>
    <property type="match status" value="1"/>
</dbReference>
<comment type="subcellular location">
    <subcellularLocation>
        <location evidence="16">Golgi apparatus membrane</location>
        <topology evidence="16">Single-pass type II membrane protein</topology>
    </subcellularLocation>
    <subcellularLocation>
        <location evidence="1">Membrane</location>
        <topology evidence="1">Single-pass type II membrane protein</topology>
    </subcellularLocation>
</comment>
<feature type="domain" description="Purple acid phosphatase C-terminal" evidence="18">
    <location>
        <begin position="354"/>
        <end position="415"/>
    </location>
</feature>
<dbReference type="Proteomes" id="UP000719412">
    <property type="component" value="Unassembled WGS sequence"/>
</dbReference>
<comment type="pathway">
    <text evidence="16">Protein modification; protein glycosylation.</text>
</comment>
<evidence type="ECO:0000256" key="2">
    <source>
        <dbReference type="ARBA" id="ARBA00007706"/>
    </source>
</evidence>
<dbReference type="Gene3D" id="2.60.40.380">
    <property type="entry name" value="Purple acid phosphatase-like, N-terminal"/>
    <property type="match status" value="1"/>
</dbReference>
<dbReference type="Pfam" id="PF00149">
    <property type="entry name" value="Metallophos"/>
    <property type="match status" value="1"/>
</dbReference>
<evidence type="ECO:0000259" key="19">
    <source>
        <dbReference type="Pfam" id="PF16656"/>
    </source>
</evidence>
<dbReference type="SUPFAM" id="SSF49363">
    <property type="entry name" value="Purple acid phosphatase, N-terminal domain"/>
    <property type="match status" value="1"/>
</dbReference>
<comment type="similarity">
    <text evidence="2 16">Belongs to the glycosyltransferase 43 family.</text>
</comment>
<evidence type="ECO:0000313" key="20">
    <source>
        <dbReference type="EMBL" id="KAH0811743.1"/>
    </source>
</evidence>
<dbReference type="InterPro" id="IPR005027">
    <property type="entry name" value="Glyco_trans_43"/>
</dbReference>
<keyword evidence="5 15" id="KW-0732">Signal</keyword>
<comment type="catalytic activity">
    <reaction evidence="15">
        <text>a phosphate monoester + H2O = an alcohol + phosphate</text>
        <dbReference type="Rhea" id="RHEA:15017"/>
        <dbReference type="ChEBI" id="CHEBI:15377"/>
        <dbReference type="ChEBI" id="CHEBI:30879"/>
        <dbReference type="ChEBI" id="CHEBI:43474"/>
        <dbReference type="ChEBI" id="CHEBI:67140"/>
        <dbReference type="EC" id="3.1.3.2"/>
    </reaction>
</comment>
<evidence type="ECO:0000256" key="6">
    <source>
        <dbReference type="ARBA" id="ARBA00022968"/>
    </source>
</evidence>
<evidence type="ECO:0000259" key="18">
    <source>
        <dbReference type="Pfam" id="PF14008"/>
    </source>
</evidence>
<evidence type="ECO:0000256" key="1">
    <source>
        <dbReference type="ARBA" id="ARBA00004606"/>
    </source>
</evidence>
<dbReference type="InterPro" id="IPR029052">
    <property type="entry name" value="Metallo-depent_PP-like"/>
</dbReference>
<feature type="domain" description="Purple acid phosphatase N-terminal" evidence="19">
    <location>
        <begin position="24"/>
        <end position="115"/>
    </location>
</feature>
<evidence type="ECO:0000256" key="4">
    <source>
        <dbReference type="ARBA" id="ARBA00022692"/>
    </source>
</evidence>
<dbReference type="PANTHER" id="PTHR45867:SF3">
    <property type="entry name" value="ACID PHOSPHATASE TYPE 7"/>
    <property type="match status" value="1"/>
</dbReference>
<dbReference type="Gene3D" id="3.60.21.10">
    <property type="match status" value="1"/>
</dbReference>
<evidence type="ECO:0000256" key="12">
    <source>
        <dbReference type="PIRSR" id="PIRSR605027-3"/>
    </source>
</evidence>
<reference evidence="20" key="2">
    <citation type="submission" date="2021-08" db="EMBL/GenBank/DDBJ databases">
        <authorList>
            <person name="Eriksson T."/>
        </authorList>
    </citation>
    <scope>NUCLEOTIDE SEQUENCE</scope>
    <source>
        <strain evidence="20">Stoneville</strain>
        <tissue evidence="20">Whole head</tissue>
    </source>
</reference>
<comment type="similarity">
    <text evidence="15">Belongs to the metallophosphoesterase superfamily. Purple acid phosphatase family.</text>
</comment>
<evidence type="ECO:0000256" key="11">
    <source>
        <dbReference type="PIRSR" id="PIRSR605027-1"/>
    </source>
</evidence>
<evidence type="ECO:0000256" key="3">
    <source>
        <dbReference type="ARBA" id="ARBA00022679"/>
    </source>
</evidence>
<keyword evidence="21" id="KW-1185">Reference proteome</keyword>
<feature type="domain" description="Calcineurin-like phosphoesterase" evidence="17">
    <location>
        <begin position="125"/>
        <end position="329"/>
    </location>
</feature>
<dbReference type="GO" id="GO:0015018">
    <property type="term" value="F:galactosylgalactosylxylosylprotein 3-beta-glucuronosyltransferase activity"/>
    <property type="evidence" value="ECO:0007669"/>
    <property type="project" value="UniProtKB-UniRule"/>
</dbReference>
<keyword evidence="8" id="KW-0472">Membrane</keyword>
<keyword evidence="4" id="KW-0812">Transmembrane</keyword>
<keyword evidence="9 14" id="KW-0325">Glycoprotein</keyword>
<evidence type="ECO:0000256" key="9">
    <source>
        <dbReference type="ARBA" id="ARBA00023180"/>
    </source>
</evidence>
<organism evidence="20 21">
    <name type="scientific">Tenebrio molitor</name>
    <name type="common">Yellow mealworm beetle</name>
    <dbReference type="NCBI Taxonomy" id="7067"/>
    <lineage>
        <taxon>Eukaryota</taxon>
        <taxon>Metazoa</taxon>
        <taxon>Ecdysozoa</taxon>
        <taxon>Arthropoda</taxon>
        <taxon>Hexapoda</taxon>
        <taxon>Insecta</taxon>
        <taxon>Pterygota</taxon>
        <taxon>Neoptera</taxon>
        <taxon>Endopterygota</taxon>
        <taxon>Coleoptera</taxon>
        <taxon>Polyphaga</taxon>
        <taxon>Cucujiformia</taxon>
        <taxon>Tenebrionidae</taxon>
        <taxon>Tenebrio</taxon>
    </lineage>
</organism>
<dbReference type="InterPro" id="IPR004843">
    <property type="entry name" value="Calcineurin-like_PHP"/>
</dbReference>
<dbReference type="EC" id="3.1.3.2" evidence="15"/>
<dbReference type="SUPFAM" id="SSF56300">
    <property type="entry name" value="Metallo-dependent phosphatases"/>
    <property type="match status" value="1"/>
</dbReference>
<dbReference type="Gene3D" id="3.90.550.10">
    <property type="entry name" value="Spore Coat Polysaccharide Biosynthesis Protein SpsA, Chain A"/>
    <property type="match status" value="1"/>
</dbReference>
<keyword evidence="3 16" id="KW-0808">Transferase</keyword>
<dbReference type="GO" id="GO:0000139">
    <property type="term" value="C:Golgi membrane"/>
    <property type="evidence" value="ECO:0007669"/>
    <property type="project" value="UniProtKB-SubCell"/>
</dbReference>
<dbReference type="InterPro" id="IPR008963">
    <property type="entry name" value="Purple_acid_Pase-like_N"/>
</dbReference>
<feature type="glycosylation site" description="N-linked (GlcNAc...) asparagine" evidence="14">
    <location>
        <position position="581"/>
    </location>
</feature>
<accession>A0A8J6HDL0</accession>